<gene>
    <name evidence="1" type="ORF">SAMN04488029_2408</name>
</gene>
<dbReference type="STRING" id="692418.SAMN04488029_2408"/>
<organism evidence="1 2">
    <name type="scientific">Reichenbachiella faecimaris</name>
    <dbReference type="NCBI Taxonomy" id="692418"/>
    <lineage>
        <taxon>Bacteria</taxon>
        <taxon>Pseudomonadati</taxon>
        <taxon>Bacteroidota</taxon>
        <taxon>Cytophagia</taxon>
        <taxon>Cytophagales</taxon>
        <taxon>Reichenbachiellaceae</taxon>
        <taxon>Reichenbachiella</taxon>
    </lineage>
</organism>
<protein>
    <submittedName>
        <fullName evidence="1">Uncharacterized protein</fullName>
    </submittedName>
</protein>
<accession>A0A1W2GEZ7</accession>
<evidence type="ECO:0000313" key="2">
    <source>
        <dbReference type="Proteomes" id="UP000192472"/>
    </source>
</evidence>
<reference evidence="1 2" key="1">
    <citation type="submission" date="2017-04" db="EMBL/GenBank/DDBJ databases">
        <authorList>
            <person name="Afonso C.L."/>
            <person name="Miller P.J."/>
            <person name="Scott M.A."/>
            <person name="Spackman E."/>
            <person name="Goraichik I."/>
            <person name="Dimitrov K.M."/>
            <person name="Suarez D.L."/>
            <person name="Swayne D.E."/>
        </authorList>
    </citation>
    <scope>NUCLEOTIDE SEQUENCE [LARGE SCALE GENOMIC DNA]</scope>
    <source>
        <strain evidence="1 2">DSM 26133</strain>
    </source>
</reference>
<dbReference type="AlphaFoldDB" id="A0A1W2GEZ7"/>
<keyword evidence="2" id="KW-1185">Reference proteome</keyword>
<evidence type="ECO:0000313" key="1">
    <source>
        <dbReference type="EMBL" id="SMD35233.1"/>
    </source>
</evidence>
<proteinExistence type="predicted"/>
<name>A0A1W2GEZ7_REIFA</name>
<sequence>METPALHLKIAKLNGHGCIQIEQPEKLQRRVTATSEFDLVEYLKEVKTPHIGLMSFTK</sequence>
<dbReference type="RefSeq" id="WP_176214762.1">
    <property type="nucleotide sequence ID" value="NZ_FWYF01000002.1"/>
</dbReference>
<dbReference type="Proteomes" id="UP000192472">
    <property type="component" value="Unassembled WGS sequence"/>
</dbReference>
<dbReference type="EMBL" id="FWYF01000002">
    <property type="protein sequence ID" value="SMD35233.1"/>
    <property type="molecule type" value="Genomic_DNA"/>
</dbReference>